<keyword evidence="3" id="KW-0813">Transport</keyword>
<keyword evidence="12" id="KW-1185">Reference proteome</keyword>
<gene>
    <name evidence="11" type="primary">cysW</name>
    <name evidence="11" type="ORF">KU392_09850</name>
</gene>
<dbReference type="SUPFAM" id="SSF161098">
    <property type="entry name" value="MetI-like"/>
    <property type="match status" value="1"/>
</dbReference>
<reference evidence="11 12" key="1">
    <citation type="submission" date="2021-06" db="EMBL/GenBank/DDBJ databases">
        <authorList>
            <person name="Lu T."/>
            <person name="Wang Q."/>
            <person name="Han X."/>
        </authorList>
    </citation>
    <scope>NUCLEOTIDE SEQUENCE [LARGE SCALE GENOMIC DNA]</scope>
    <source>
        <strain evidence="11 12">LAM0050</strain>
    </source>
</reference>
<comment type="subcellular location">
    <subcellularLocation>
        <location evidence="1">Cell membrane</location>
        <topology evidence="1">Multi-pass membrane protein</topology>
    </subcellularLocation>
</comment>
<keyword evidence="6" id="KW-0764">Sulfate transport</keyword>
<evidence type="ECO:0000256" key="9">
    <source>
        <dbReference type="SAM" id="Phobius"/>
    </source>
</evidence>
<comment type="caution">
    <text evidence="11">The sequence shown here is derived from an EMBL/GenBank/DDBJ whole genome shotgun (WGS) entry which is preliminary data.</text>
</comment>
<dbReference type="EMBL" id="JAHSPR010000007">
    <property type="protein sequence ID" value="MBV4397551.1"/>
    <property type="molecule type" value="Genomic_DNA"/>
</dbReference>
<protein>
    <submittedName>
        <fullName evidence="11">Sulfate ABC transporter permease subunit CysW</fullName>
    </submittedName>
</protein>
<sequence>MSHSSTPDFRTEQPLTRWILTTIALAFVFIFIALPLFLIFSEAISKGFEFYLTTIQHSDAMAAISLTLLTAAIAVPLNVVFGACAAWAIAHFNFRGKSFLITLIDLPFSVSPVVAGLMYLLLFGSQSTLGTWLIEHDFKIIFAVPGIVIATTFVTFPFVARELIPLMQAQGSDEEHAAMVLGANGLQAFLKVTLPKIKWGLLYGVILTNARAMGEFGAVSVISGHIRGATNTIPLHVEILYNEFNIAGAFVCASVLALLAIATLVIKTIIEWRQNTLVARSLARTKSAKTAFAMPARQVATAS</sequence>
<dbReference type="PANTHER" id="PTHR30406">
    <property type="entry name" value="SULFATE TRANSPORT SYSTEM PERMEASE PROTEIN"/>
    <property type="match status" value="1"/>
</dbReference>
<dbReference type="InterPro" id="IPR011866">
    <property type="entry name" value="CysW_permease"/>
</dbReference>
<feature type="transmembrane region" description="Helical" evidence="9">
    <location>
        <begin position="60"/>
        <end position="87"/>
    </location>
</feature>
<dbReference type="Gene3D" id="1.10.3720.10">
    <property type="entry name" value="MetI-like"/>
    <property type="match status" value="1"/>
</dbReference>
<dbReference type="RefSeq" id="WP_169294990.1">
    <property type="nucleotide sequence ID" value="NZ_JAHSPR010000007.1"/>
</dbReference>
<keyword evidence="5 9" id="KW-1133">Transmembrane helix</keyword>
<feature type="transmembrane region" description="Helical" evidence="9">
    <location>
        <begin position="140"/>
        <end position="160"/>
    </location>
</feature>
<feature type="domain" description="ABC transmembrane type-1" evidence="10">
    <location>
        <begin position="64"/>
        <end position="270"/>
    </location>
</feature>
<dbReference type="Pfam" id="PF00528">
    <property type="entry name" value="BPD_transp_1"/>
    <property type="match status" value="1"/>
</dbReference>
<dbReference type="InterPro" id="IPR035906">
    <property type="entry name" value="MetI-like_sf"/>
</dbReference>
<organism evidence="11 12">
    <name type="scientific">Advenella alkanexedens</name>
    <dbReference type="NCBI Taxonomy" id="1481665"/>
    <lineage>
        <taxon>Bacteria</taxon>
        <taxon>Pseudomonadati</taxon>
        <taxon>Pseudomonadota</taxon>
        <taxon>Betaproteobacteria</taxon>
        <taxon>Burkholderiales</taxon>
        <taxon>Alcaligenaceae</taxon>
    </lineage>
</organism>
<feature type="transmembrane region" description="Helical" evidence="9">
    <location>
        <begin position="246"/>
        <end position="266"/>
    </location>
</feature>
<dbReference type="InterPro" id="IPR000515">
    <property type="entry name" value="MetI-like"/>
</dbReference>
<dbReference type="PANTHER" id="PTHR30406:SF1">
    <property type="entry name" value="SULFATE TRANSPORT SYSTEM PERMEASE PROTEIN CYSW"/>
    <property type="match status" value="1"/>
</dbReference>
<evidence type="ECO:0000256" key="1">
    <source>
        <dbReference type="ARBA" id="ARBA00004651"/>
    </source>
</evidence>
<keyword evidence="4 9" id="KW-0812">Transmembrane</keyword>
<dbReference type="Proteomes" id="UP000722165">
    <property type="component" value="Unassembled WGS sequence"/>
</dbReference>
<dbReference type="InterPro" id="IPR005667">
    <property type="entry name" value="Sulph_transpt2"/>
</dbReference>
<evidence type="ECO:0000256" key="3">
    <source>
        <dbReference type="ARBA" id="ARBA00022448"/>
    </source>
</evidence>
<evidence type="ECO:0000256" key="6">
    <source>
        <dbReference type="ARBA" id="ARBA00023032"/>
    </source>
</evidence>
<name>A0ABS6NPJ7_9BURK</name>
<accession>A0ABS6NPJ7</accession>
<evidence type="ECO:0000256" key="4">
    <source>
        <dbReference type="ARBA" id="ARBA00022692"/>
    </source>
</evidence>
<evidence type="ECO:0000313" key="11">
    <source>
        <dbReference type="EMBL" id="MBV4397551.1"/>
    </source>
</evidence>
<comment type="function">
    <text evidence="8">Part of the ABC transporter complex CysAWTP (TC 3.A.1.6.1) involved in sulfate/thiosulfate import. Probably responsible for the translocation of the substrate across the membrane.</text>
</comment>
<dbReference type="PROSITE" id="PS50928">
    <property type="entry name" value="ABC_TM1"/>
    <property type="match status" value="1"/>
</dbReference>
<proteinExistence type="predicted"/>
<dbReference type="NCBIfam" id="TIGR00969">
    <property type="entry name" value="3a0106s02"/>
    <property type="match status" value="1"/>
</dbReference>
<keyword evidence="7 9" id="KW-0472">Membrane</keyword>
<evidence type="ECO:0000256" key="8">
    <source>
        <dbReference type="ARBA" id="ARBA00025323"/>
    </source>
</evidence>
<evidence type="ECO:0000256" key="5">
    <source>
        <dbReference type="ARBA" id="ARBA00022989"/>
    </source>
</evidence>
<feature type="transmembrane region" description="Helical" evidence="9">
    <location>
        <begin position="99"/>
        <end position="120"/>
    </location>
</feature>
<feature type="transmembrane region" description="Helical" evidence="9">
    <location>
        <begin position="18"/>
        <end position="40"/>
    </location>
</feature>
<evidence type="ECO:0000256" key="2">
    <source>
        <dbReference type="ARBA" id="ARBA00011779"/>
    </source>
</evidence>
<evidence type="ECO:0000256" key="7">
    <source>
        <dbReference type="ARBA" id="ARBA00023136"/>
    </source>
</evidence>
<dbReference type="CDD" id="cd06261">
    <property type="entry name" value="TM_PBP2"/>
    <property type="match status" value="1"/>
</dbReference>
<evidence type="ECO:0000313" key="12">
    <source>
        <dbReference type="Proteomes" id="UP000722165"/>
    </source>
</evidence>
<dbReference type="NCBIfam" id="TIGR02140">
    <property type="entry name" value="permease_CysW"/>
    <property type="match status" value="1"/>
</dbReference>
<evidence type="ECO:0000259" key="10">
    <source>
        <dbReference type="PROSITE" id="PS50928"/>
    </source>
</evidence>
<comment type="subunit">
    <text evidence="2">The complex is composed of two ATP-binding proteins (CysA), two transmembrane proteins (CysT and CysW) and a solute-binding protein (CysP).</text>
</comment>